<accession>A0A3G9JH94</accession>
<evidence type="ECO:0000313" key="2">
    <source>
        <dbReference type="Proteomes" id="UP000275368"/>
    </source>
</evidence>
<dbReference type="Proteomes" id="UP000275368">
    <property type="component" value="Chromosome"/>
</dbReference>
<name>A0A3G9JH94_9BACL</name>
<evidence type="ECO:0000313" key="1">
    <source>
        <dbReference type="EMBL" id="BBH24333.1"/>
    </source>
</evidence>
<dbReference type="EMBL" id="AP019308">
    <property type="protein sequence ID" value="BBH24333.1"/>
    <property type="molecule type" value="Genomic_DNA"/>
</dbReference>
<dbReference type="OrthoDB" id="9963663at2"/>
<keyword evidence="2" id="KW-1185">Reference proteome</keyword>
<sequence length="109" mass="12407">MKRTLNIVLLLVILLAACFVPLQHSDIEHGEIAQITVANHNYATSEIEPSAFKHSHPTVQTILFLLFIMSLFKLSPPHASLKFHIRSFVPTLRLLYLLNPIKYKSKFIG</sequence>
<dbReference type="PROSITE" id="PS51257">
    <property type="entry name" value="PROKAR_LIPOPROTEIN"/>
    <property type="match status" value="1"/>
</dbReference>
<dbReference type="KEGG" id="pbk:Back11_56780"/>
<proteinExistence type="predicted"/>
<organism evidence="1 2">
    <name type="scientific">Paenibacillus baekrokdamisoli</name>
    <dbReference type="NCBI Taxonomy" id="1712516"/>
    <lineage>
        <taxon>Bacteria</taxon>
        <taxon>Bacillati</taxon>
        <taxon>Bacillota</taxon>
        <taxon>Bacilli</taxon>
        <taxon>Bacillales</taxon>
        <taxon>Paenibacillaceae</taxon>
        <taxon>Paenibacillus</taxon>
    </lineage>
</organism>
<dbReference type="AlphaFoldDB" id="A0A3G9JH94"/>
<protein>
    <submittedName>
        <fullName evidence="1">Uncharacterized protein</fullName>
    </submittedName>
</protein>
<dbReference type="RefSeq" id="WP_125664470.1">
    <property type="nucleotide sequence ID" value="NZ_AP019308.1"/>
</dbReference>
<gene>
    <name evidence="1" type="ORF">Back11_56780</name>
</gene>
<reference evidence="1 2" key="1">
    <citation type="submission" date="2018-11" db="EMBL/GenBank/DDBJ databases">
        <title>Complete genome sequence of Paenibacillus baekrokdamisoli strain KCTC 33723.</title>
        <authorList>
            <person name="Kang S.W."/>
            <person name="Lee K.C."/>
            <person name="Kim K.K."/>
            <person name="Kim J.S."/>
            <person name="Kim D.S."/>
            <person name="Ko S.H."/>
            <person name="Yang S.H."/>
            <person name="Lee J.S."/>
        </authorList>
    </citation>
    <scope>NUCLEOTIDE SEQUENCE [LARGE SCALE GENOMIC DNA]</scope>
    <source>
        <strain evidence="1 2">KCTC 33723</strain>
    </source>
</reference>